<feature type="region of interest" description="Disordered" evidence="1">
    <location>
        <begin position="306"/>
        <end position="329"/>
    </location>
</feature>
<dbReference type="HOGENOM" id="CLU_844900_0_0_1"/>
<feature type="chain" id="PRO_5001981123" evidence="2">
    <location>
        <begin position="21"/>
        <end position="329"/>
    </location>
</feature>
<evidence type="ECO:0000256" key="1">
    <source>
        <dbReference type="SAM" id="MobiDB-lite"/>
    </source>
</evidence>
<sequence length="329" mass="36221">MSGLALWFLWFCGTQVLTTTAPLCPSNLQVDSTPKTPQCRLQKFFITRPACPHALLSATPDGNIDQLLPQSRPGILTIPVRVSVSTITRAERTGGTSPREGAEPKCQLMHGEQPPFSRPLHGSGKSQSAEDLGMRSSYSYLVLHVLTGLARLGKQTTMRRKCLAVRMIWHLGRVAASDKCPPSLVGDWLVVKRRGFFSIFRLFAQANRRCLVHPPISLAGESKGRLSRHPSPRPILATVPADLLTVATFTPMCRRDQACRARPSHPTFLQITNPPSHVRYRCLWNSTTTAYRDTTPPGYSLPLYTGPRGTTEDHEVVPSIPSSTSTHPG</sequence>
<evidence type="ECO:0000256" key="2">
    <source>
        <dbReference type="SAM" id="SignalP"/>
    </source>
</evidence>
<name>A0A0A1UTR9_9HYPO</name>
<dbReference type="Proteomes" id="UP000030151">
    <property type="component" value="Unassembled WGS sequence"/>
</dbReference>
<feature type="compositionally biased region" description="Polar residues" evidence="1">
    <location>
        <begin position="320"/>
        <end position="329"/>
    </location>
</feature>
<keyword evidence="2" id="KW-0732">Signal</keyword>
<organism evidence="3 4">
    <name type="scientific">Metarhizium robertsii</name>
    <dbReference type="NCBI Taxonomy" id="568076"/>
    <lineage>
        <taxon>Eukaryota</taxon>
        <taxon>Fungi</taxon>
        <taxon>Dikarya</taxon>
        <taxon>Ascomycota</taxon>
        <taxon>Pezizomycotina</taxon>
        <taxon>Sordariomycetes</taxon>
        <taxon>Hypocreomycetidae</taxon>
        <taxon>Hypocreales</taxon>
        <taxon>Clavicipitaceae</taxon>
        <taxon>Metarhizium</taxon>
    </lineage>
</organism>
<feature type="signal peptide" evidence="2">
    <location>
        <begin position="1"/>
        <end position="20"/>
    </location>
</feature>
<gene>
    <name evidence="3" type="ORF">X797_006672</name>
</gene>
<accession>A0A0A1UTR9</accession>
<comment type="caution">
    <text evidence="3">The sequence shown here is derived from an EMBL/GenBank/DDBJ whole genome shotgun (WGS) entry which is preliminary data.</text>
</comment>
<reference evidence="3 4" key="1">
    <citation type="submission" date="2014-02" db="EMBL/GenBank/DDBJ databases">
        <title>The genome sequence of the entomopathogenic fungus Metarhizium robertsii ARSEF 2575.</title>
        <authorList>
            <person name="Giuliano Garisto Donzelli B."/>
            <person name="Roe B.A."/>
            <person name="Macmil S.L."/>
            <person name="Krasnoff S.B."/>
            <person name="Gibson D.M."/>
        </authorList>
    </citation>
    <scope>NUCLEOTIDE SEQUENCE [LARGE SCALE GENOMIC DNA]</scope>
    <source>
        <strain evidence="3 4">ARSEF 2575</strain>
    </source>
</reference>
<protein>
    <submittedName>
        <fullName evidence="3">Uncharacterized protein</fullName>
    </submittedName>
</protein>
<evidence type="ECO:0000313" key="3">
    <source>
        <dbReference type="EMBL" id="EXV00225.1"/>
    </source>
</evidence>
<dbReference type="AlphaFoldDB" id="A0A0A1UTR9"/>
<dbReference type="EMBL" id="JELW01000014">
    <property type="protein sequence ID" value="EXV00225.1"/>
    <property type="molecule type" value="Genomic_DNA"/>
</dbReference>
<evidence type="ECO:0000313" key="4">
    <source>
        <dbReference type="Proteomes" id="UP000030151"/>
    </source>
</evidence>
<feature type="region of interest" description="Disordered" evidence="1">
    <location>
        <begin position="89"/>
        <end position="130"/>
    </location>
</feature>
<proteinExistence type="predicted"/>